<dbReference type="Pfam" id="PF06983">
    <property type="entry name" value="3-dmu-9_3-mt"/>
    <property type="match status" value="1"/>
</dbReference>
<comment type="caution">
    <text evidence="2">The sequence shown here is derived from an EMBL/GenBank/DDBJ whole genome shotgun (WGS) entry which is preliminary data.</text>
</comment>
<keyword evidence="3" id="KW-1185">Reference proteome</keyword>
<accession>A0ABU0E6V2</accession>
<dbReference type="EMBL" id="JAUSUR010000007">
    <property type="protein sequence ID" value="MDQ0362638.1"/>
    <property type="molecule type" value="Genomic_DNA"/>
</dbReference>
<dbReference type="PANTHER" id="PTHR33990">
    <property type="entry name" value="PROTEIN YJDN-RELATED"/>
    <property type="match status" value="1"/>
</dbReference>
<evidence type="ECO:0000313" key="2">
    <source>
        <dbReference type="EMBL" id="MDQ0362638.1"/>
    </source>
</evidence>
<feature type="domain" description="PhnB-like" evidence="1">
    <location>
        <begin position="5"/>
        <end position="134"/>
    </location>
</feature>
<name>A0ABU0E6V2_9FIRM</name>
<evidence type="ECO:0000313" key="3">
    <source>
        <dbReference type="Proteomes" id="UP001230220"/>
    </source>
</evidence>
<dbReference type="SUPFAM" id="SSF54593">
    <property type="entry name" value="Glyoxalase/Bleomycin resistance protein/Dihydroxybiphenyl dioxygenase"/>
    <property type="match status" value="1"/>
</dbReference>
<gene>
    <name evidence="2" type="ORF">J2S15_003392</name>
</gene>
<dbReference type="Gene3D" id="3.10.180.10">
    <property type="entry name" value="2,3-Dihydroxybiphenyl 1,2-Dioxygenase, domain 1"/>
    <property type="match status" value="1"/>
</dbReference>
<evidence type="ECO:0000259" key="1">
    <source>
        <dbReference type="Pfam" id="PF06983"/>
    </source>
</evidence>
<dbReference type="InterPro" id="IPR029068">
    <property type="entry name" value="Glyas_Bleomycin-R_OHBP_Dase"/>
</dbReference>
<proteinExistence type="predicted"/>
<organism evidence="2 3">
    <name type="scientific">Breznakia pachnodae</name>
    <dbReference type="NCBI Taxonomy" id="265178"/>
    <lineage>
        <taxon>Bacteria</taxon>
        <taxon>Bacillati</taxon>
        <taxon>Bacillota</taxon>
        <taxon>Erysipelotrichia</taxon>
        <taxon>Erysipelotrichales</taxon>
        <taxon>Erysipelotrichaceae</taxon>
        <taxon>Breznakia</taxon>
    </lineage>
</organism>
<dbReference type="RefSeq" id="WP_307410428.1">
    <property type="nucleotide sequence ID" value="NZ_JAUSUR010000007.1"/>
</dbReference>
<dbReference type="Proteomes" id="UP001230220">
    <property type="component" value="Unassembled WGS sequence"/>
</dbReference>
<dbReference type="PANTHER" id="PTHR33990:SF1">
    <property type="entry name" value="PROTEIN YJDN"/>
    <property type="match status" value="1"/>
</dbReference>
<protein>
    <submittedName>
        <fullName evidence="2">PhnB protein</fullName>
    </submittedName>
</protein>
<reference evidence="2 3" key="1">
    <citation type="submission" date="2023-07" db="EMBL/GenBank/DDBJ databases">
        <title>Genomic Encyclopedia of Type Strains, Phase IV (KMG-IV): sequencing the most valuable type-strain genomes for metagenomic binning, comparative biology and taxonomic classification.</title>
        <authorList>
            <person name="Goeker M."/>
        </authorList>
    </citation>
    <scope>NUCLEOTIDE SEQUENCE [LARGE SCALE GENOMIC DNA]</scope>
    <source>
        <strain evidence="2 3">DSM 16784</strain>
    </source>
</reference>
<dbReference type="InterPro" id="IPR028973">
    <property type="entry name" value="PhnB-like"/>
</dbReference>
<sequence>MIKSSTPFLLFDGNCQNALDLYVSVFHATIVEKMTFEEVGYTNNKDSLNYIANSTFKLGESIFYAGDIVDDGREQWQKGNQVSIWLELSDVDELMQIERQLLDTGGKSIIRTHETFWNSQYTKVQDKYGMIWELNVQL</sequence>